<dbReference type="Gene3D" id="1.25.40.10">
    <property type="entry name" value="Tetratricopeptide repeat domain"/>
    <property type="match status" value="2"/>
</dbReference>
<dbReference type="InterPro" id="IPR011990">
    <property type="entry name" value="TPR-like_helical_dom_sf"/>
</dbReference>
<dbReference type="Proteomes" id="UP000188543">
    <property type="component" value="Unassembled WGS sequence"/>
</dbReference>
<comment type="caution">
    <text evidence="1">The sequence shown here is derived from an EMBL/GenBank/DDBJ whole genome shotgun (WGS) entry which is preliminary data.</text>
</comment>
<dbReference type="InterPro" id="IPR052943">
    <property type="entry name" value="TMTC_O-mannosyl-trnsfr"/>
</dbReference>
<dbReference type="SUPFAM" id="SSF53756">
    <property type="entry name" value="UDP-Glycosyltransferase/glycogen phosphorylase"/>
    <property type="match status" value="1"/>
</dbReference>
<evidence type="ECO:0000313" key="1">
    <source>
        <dbReference type="EMBL" id="ONU83079.1"/>
    </source>
</evidence>
<dbReference type="SUPFAM" id="SSF48452">
    <property type="entry name" value="TPR-like"/>
    <property type="match status" value="1"/>
</dbReference>
<dbReference type="PANTHER" id="PTHR44809">
    <property type="match status" value="1"/>
</dbReference>
<accession>A0A1V2W115</accession>
<evidence type="ECO:0000313" key="2">
    <source>
        <dbReference type="Proteomes" id="UP000188543"/>
    </source>
</evidence>
<dbReference type="EMBL" id="MUTJ01000064">
    <property type="protein sequence ID" value="ONU83079.1"/>
    <property type="molecule type" value="Genomic_DNA"/>
</dbReference>
<sequence>MQITSHDMPTLADIPRLPADLADTTQSASVEAQAAPGMLDESVAAATQTLIERGDLARAAELAVMHWQQHPASPAAAFNCGYALQMAGRHAEAIVPYRETLALAPAWPSLKNNLALAIRQSGGDPELEHAFIEGALDDDPGNANAWTNAVITRLDRFDLDGALRAATRAVTLAPDSPLAANNATAVLKEAQRWDEAEQYAQRACALDPQDLAHRHNLSLLRLARGDFASGWHDYEARWHGAAELRDTLPGFAQPRWGGESLAGKTLLVWGEQGIGDVLQFSRYVPLLAQRVHREGGRLVWNVFPQMGALIERSLGDHADVFDTHTRVEHLPPFDYELPLMSIPWMLGLDTDALFPSAPYLHADAAATDAWRHALSGETRLKVGLAWTGSLTHQRNRFRRVGLERYADAFAGMQKDVAFYSLQPGAQHDVEAAKATGFDVIDMTREWKTLDDTAAFVGALDLVVTVCTSVAHLSGALGQSTWVLLDANPHWVWQRDRRDSPFYPSAALYRQRMFADWRPVLDEVTVDLRNRVGR</sequence>
<dbReference type="InterPro" id="IPR019734">
    <property type="entry name" value="TPR_rpt"/>
</dbReference>
<gene>
    <name evidence="1" type="ORF">A8E72_20535</name>
</gene>
<name>A0A1V2W115_9BURK</name>
<dbReference type="Gene3D" id="3.40.50.2000">
    <property type="entry name" value="Glycogen Phosphorylase B"/>
    <property type="match status" value="1"/>
</dbReference>
<dbReference type="RefSeq" id="WP_077020641.1">
    <property type="nucleotide sequence ID" value="NZ_CADETK010000008.1"/>
</dbReference>
<reference evidence="1 2" key="1">
    <citation type="submission" date="2016-08" db="EMBL/GenBank/DDBJ databases">
        <authorList>
            <person name="Seilhamer J.J."/>
        </authorList>
    </citation>
    <scope>NUCLEOTIDE SEQUENCE [LARGE SCALE GENOMIC DNA]</scope>
    <source>
        <strain evidence="1 2">VC14762</strain>
    </source>
</reference>
<dbReference type="AlphaFoldDB" id="A0A1V2W115"/>
<dbReference type="PANTHER" id="PTHR44809:SF1">
    <property type="entry name" value="PROTEIN O-MANNOSYL-TRANSFERASE TMTC1"/>
    <property type="match status" value="1"/>
</dbReference>
<dbReference type="OrthoDB" id="9814129at2"/>
<protein>
    <submittedName>
        <fullName evidence="1">Uncharacterized protein</fullName>
    </submittedName>
</protein>
<proteinExistence type="predicted"/>
<dbReference type="SMART" id="SM00028">
    <property type="entry name" value="TPR"/>
    <property type="match status" value="3"/>
</dbReference>
<organism evidence="1 2">
    <name type="scientific">Burkholderia cenocepacia</name>
    <dbReference type="NCBI Taxonomy" id="95486"/>
    <lineage>
        <taxon>Bacteria</taxon>
        <taxon>Pseudomonadati</taxon>
        <taxon>Pseudomonadota</taxon>
        <taxon>Betaproteobacteria</taxon>
        <taxon>Burkholderiales</taxon>
        <taxon>Burkholderiaceae</taxon>
        <taxon>Burkholderia</taxon>
        <taxon>Burkholderia cepacia complex</taxon>
    </lineage>
</organism>